<sequence>MTGILKLKPNQLVQHPNGGEVFGVIPAIARLGAVEALIYLKAGMHRIRPGQPAAGYGVQHIWEGKKTELRRRGCTTPEDVPRFVADLIVLGAEIYHDPAHARAAMNRITILRTQDGTLLLEPLPGDRNLGFHYSVVTWTPRAKPMGIQVGTIAKNWA</sequence>
<dbReference type="Proteomes" id="UP000022611">
    <property type="component" value="Unassembled WGS sequence"/>
</dbReference>
<dbReference type="HOGENOM" id="CLU_121429_0_0_6"/>
<evidence type="ECO:0000313" key="1">
    <source>
        <dbReference type="EMBL" id="EXF94311.1"/>
    </source>
</evidence>
<dbReference type="PATRIC" id="fig|1042209.11.peg.2766"/>
<dbReference type="EMBL" id="AFOY02000013">
    <property type="protein sequence ID" value="EXF94311.1"/>
    <property type="molecule type" value="Genomic_DNA"/>
</dbReference>
<gene>
    <name evidence="1" type="ORF">HK44_002115</name>
</gene>
<dbReference type="RefSeq" id="WP_019692612.1">
    <property type="nucleotide sequence ID" value="NZ_AFOY02000013.1"/>
</dbReference>
<dbReference type="OrthoDB" id="7863006at2"/>
<accession>A0A010RPB8</accession>
<comment type="caution">
    <text evidence="1">The sequence shown here is derived from an EMBL/GenBank/DDBJ whole genome shotgun (WGS) entry which is preliminary data.</text>
</comment>
<organism evidence="1 2">
    <name type="scientific">Pseudomonas fluorescens HK44</name>
    <dbReference type="NCBI Taxonomy" id="1042209"/>
    <lineage>
        <taxon>Bacteria</taxon>
        <taxon>Pseudomonadati</taxon>
        <taxon>Pseudomonadota</taxon>
        <taxon>Gammaproteobacteria</taxon>
        <taxon>Pseudomonadales</taxon>
        <taxon>Pseudomonadaceae</taxon>
        <taxon>Pseudomonas</taxon>
    </lineage>
</organism>
<reference evidence="1 2" key="1">
    <citation type="journal article" date="2011" name="J. Bacteriol.">
        <title>Draft genome sequence of the polycyclic aromatic hydrocarbon-degrading, genetically engineered bioluminescent bioreporter Pseudomonas fluorescens HK44.</title>
        <authorList>
            <person name="Chauhan A."/>
            <person name="Layton A.C."/>
            <person name="Williams D.E."/>
            <person name="Smartt A.E."/>
            <person name="Ripp S."/>
            <person name="Karpinets T.V."/>
            <person name="Brown S.D."/>
            <person name="Sayler G.S."/>
        </authorList>
    </citation>
    <scope>NUCLEOTIDE SEQUENCE [LARGE SCALE GENOMIC DNA]</scope>
    <source>
        <strain evidence="1 2">HK44</strain>
    </source>
</reference>
<evidence type="ECO:0000313" key="2">
    <source>
        <dbReference type="Proteomes" id="UP000022611"/>
    </source>
</evidence>
<dbReference type="AlphaFoldDB" id="A0A010RPB8"/>
<name>A0A010RPB8_PSEFL</name>
<proteinExistence type="predicted"/>
<protein>
    <submittedName>
        <fullName evidence="1">Uncharacterized protein</fullName>
    </submittedName>
</protein>